<dbReference type="AlphaFoldDB" id="A0AAV3QAX9"/>
<dbReference type="EMBL" id="BAABME010004094">
    <property type="protein sequence ID" value="GAA0161155.1"/>
    <property type="molecule type" value="Genomic_DNA"/>
</dbReference>
<protein>
    <submittedName>
        <fullName evidence="1">Uncharacterized protein</fullName>
    </submittedName>
</protein>
<comment type="caution">
    <text evidence="1">The sequence shown here is derived from an EMBL/GenBank/DDBJ whole genome shotgun (WGS) entry which is preliminary data.</text>
</comment>
<dbReference type="PANTHER" id="PTHR33233:SF17">
    <property type="entry name" value="DUF4283 DOMAIN-CONTAINING PROTEIN"/>
    <property type="match status" value="1"/>
</dbReference>
<name>A0AAV3QAX9_LITER</name>
<dbReference type="Proteomes" id="UP001454036">
    <property type="component" value="Unassembled WGS sequence"/>
</dbReference>
<accession>A0AAV3QAX9</accession>
<evidence type="ECO:0000313" key="2">
    <source>
        <dbReference type="Proteomes" id="UP001454036"/>
    </source>
</evidence>
<sequence>MRGQSFPAARRRVCRPTTTFNPFLLTLPDACENIPSYIGAQFGQQFKISSQLIKGNCGNSAGFLGFLHNLLIIEIIREIGMGSSQFSLGKLRLPIPELNEGMEGQRKGRNVQANERTTPVKKSFANLFSGNRNPSKGLSFEYTKPVTGMVELEKEDAKPIVDKWGFCLIGSFTGRFLRPQSMYDIVKSWGVQCKVIPYSRGLAKIASRLGKPLYSDQVISEYSRATYARILVEVDVWEKPIFPYDVKMPNGEIYKQYVSYEN</sequence>
<keyword evidence="2" id="KW-1185">Reference proteome</keyword>
<reference evidence="1 2" key="1">
    <citation type="submission" date="2024-01" db="EMBL/GenBank/DDBJ databases">
        <title>The complete chloroplast genome sequence of Lithospermum erythrorhizon: insights into the phylogenetic relationship among Boraginaceae species and the maternal lineages of purple gromwells.</title>
        <authorList>
            <person name="Okada T."/>
            <person name="Watanabe K."/>
        </authorList>
    </citation>
    <scope>NUCLEOTIDE SEQUENCE [LARGE SCALE GENOMIC DNA]</scope>
</reference>
<dbReference type="PANTHER" id="PTHR33233">
    <property type="entry name" value="ENDONUCLEASE/EXONUCLEASE/PHOSPHATASE"/>
    <property type="match status" value="1"/>
</dbReference>
<gene>
    <name evidence="1" type="ORF">LIER_17534</name>
</gene>
<evidence type="ECO:0000313" key="1">
    <source>
        <dbReference type="EMBL" id="GAA0161155.1"/>
    </source>
</evidence>
<proteinExistence type="predicted"/>
<organism evidence="1 2">
    <name type="scientific">Lithospermum erythrorhizon</name>
    <name type="common">Purple gromwell</name>
    <name type="synonym">Lithospermum officinale var. erythrorhizon</name>
    <dbReference type="NCBI Taxonomy" id="34254"/>
    <lineage>
        <taxon>Eukaryota</taxon>
        <taxon>Viridiplantae</taxon>
        <taxon>Streptophyta</taxon>
        <taxon>Embryophyta</taxon>
        <taxon>Tracheophyta</taxon>
        <taxon>Spermatophyta</taxon>
        <taxon>Magnoliopsida</taxon>
        <taxon>eudicotyledons</taxon>
        <taxon>Gunneridae</taxon>
        <taxon>Pentapetalae</taxon>
        <taxon>asterids</taxon>
        <taxon>lamiids</taxon>
        <taxon>Boraginales</taxon>
        <taxon>Boraginaceae</taxon>
        <taxon>Boraginoideae</taxon>
        <taxon>Lithospermeae</taxon>
        <taxon>Lithospermum</taxon>
    </lineage>
</organism>